<keyword evidence="5" id="KW-1185">Reference proteome</keyword>
<accession>A0AAN1NQU5</accession>
<reference evidence="3 5" key="2">
    <citation type="submission" date="2018-10" db="EMBL/GenBank/DDBJ databases">
        <title>Draft genome sequence of Pantoea vagans isolated from corpses of the sugarcane aphid Melanaphis sacchari Zehntner.</title>
        <authorList>
            <person name="Toledo E."/>
            <person name="Pena G."/>
            <person name="Lozano L."/>
        </authorList>
    </citation>
    <scope>NUCLEOTIDE SEQUENCE [LARGE SCALE GENOMIC DNA]</scope>
    <source>
        <strain evidence="3 5">ET-90</strain>
    </source>
</reference>
<sequence>MKKTLSIFLAVIFSLLSLYAIVDIIESIYLISRYENFTLSSLGFIAGKTLFTTVCLVVIFILVKRIRKHTQSDKDRV</sequence>
<dbReference type="RefSeq" id="WP_033782822.1">
    <property type="nucleotide sequence ID" value="NZ_CP028349.1"/>
</dbReference>
<dbReference type="Proteomes" id="UP000426772">
    <property type="component" value="Unassembled WGS sequence"/>
</dbReference>
<evidence type="ECO:0000256" key="1">
    <source>
        <dbReference type="SAM" id="Phobius"/>
    </source>
</evidence>
<evidence type="ECO:0000313" key="5">
    <source>
        <dbReference type="Proteomes" id="UP000426772"/>
    </source>
</evidence>
<keyword evidence="1" id="KW-0472">Membrane</keyword>
<name>A0AAN1NQU5_9GAMM</name>
<dbReference type="EMBL" id="RCNL01000001">
    <property type="protein sequence ID" value="TXL80721.1"/>
    <property type="molecule type" value="Genomic_DNA"/>
</dbReference>
<dbReference type="EMBL" id="CP028349">
    <property type="protein sequence ID" value="AVV37547.1"/>
    <property type="molecule type" value="Genomic_DNA"/>
</dbReference>
<gene>
    <name evidence="2" type="ORF">C9381_10250</name>
    <name evidence="3" type="ORF">D9O29_01060</name>
</gene>
<dbReference type="AlphaFoldDB" id="A0AAN1NQU5"/>
<reference evidence="2 4" key="1">
    <citation type="journal article" date="2018" name="Int J Genomics">
        <title>Comparative Genomics Analysis of Plasmid pPV989-94 from a Clinical Isolate of Pantoea vagans PV989.</title>
        <authorList>
            <person name="Xu L."/>
            <person name="Yin M."/>
            <person name="Zhu T."/>
            <person name="Lu J."/>
            <person name="Bao Q."/>
        </authorList>
    </citation>
    <scope>NUCLEOTIDE SEQUENCE [LARGE SCALE GENOMIC DNA]</scope>
    <source>
        <strain evidence="2 4">PV989</strain>
    </source>
</reference>
<dbReference type="Proteomes" id="UP000241538">
    <property type="component" value="Chromosome"/>
</dbReference>
<proteinExistence type="predicted"/>
<keyword evidence="1" id="KW-0812">Transmembrane</keyword>
<organism evidence="2 4">
    <name type="scientific">Pantoea vagans</name>
    <dbReference type="NCBI Taxonomy" id="470934"/>
    <lineage>
        <taxon>Bacteria</taxon>
        <taxon>Pseudomonadati</taxon>
        <taxon>Pseudomonadota</taxon>
        <taxon>Gammaproteobacteria</taxon>
        <taxon>Enterobacterales</taxon>
        <taxon>Erwiniaceae</taxon>
        <taxon>Pantoea</taxon>
    </lineage>
</organism>
<feature type="transmembrane region" description="Helical" evidence="1">
    <location>
        <begin position="44"/>
        <end position="63"/>
    </location>
</feature>
<evidence type="ECO:0000313" key="2">
    <source>
        <dbReference type="EMBL" id="AVV37547.1"/>
    </source>
</evidence>
<protein>
    <submittedName>
        <fullName evidence="2">Uncharacterized protein</fullName>
    </submittedName>
</protein>
<evidence type="ECO:0000313" key="4">
    <source>
        <dbReference type="Proteomes" id="UP000241538"/>
    </source>
</evidence>
<evidence type="ECO:0000313" key="3">
    <source>
        <dbReference type="EMBL" id="TXL80721.1"/>
    </source>
</evidence>
<keyword evidence="1" id="KW-1133">Transmembrane helix</keyword>